<dbReference type="Proteomes" id="UP000789508">
    <property type="component" value="Unassembled WGS sequence"/>
</dbReference>
<gene>
    <name evidence="1" type="ORF">ALEPTO_LOCUS12345</name>
</gene>
<protein>
    <submittedName>
        <fullName evidence="1">7466_t:CDS:1</fullName>
    </submittedName>
</protein>
<organism evidence="1 2">
    <name type="scientific">Ambispora leptoticha</name>
    <dbReference type="NCBI Taxonomy" id="144679"/>
    <lineage>
        <taxon>Eukaryota</taxon>
        <taxon>Fungi</taxon>
        <taxon>Fungi incertae sedis</taxon>
        <taxon>Mucoromycota</taxon>
        <taxon>Glomeromycotina</taxon>
        <taxon>Glomeromycetes</taxon>
        <taxon>Archaeosporales</taxon>
        <taxon>Ambisporaceae</taxon>
        <taxon>Ambispora</taxon>
    </lineage>
</organism>
<keyword evidence="2" id="KW-1185">Reference proteome</keyword>
<evidence type="ECO:0000313" key="1">
    <source>
        <dbReference type="EMBL" id="CAG8723552.1"/>
    </source>
</evidence>
<sequence>MNDDFGDVSDENCNHPFYPFLRDLAKHLISIREIEVSHEVMDQILKIITEESKSKSPYCKRK</sequence>
<name>A0A9N9I7M0_9GLOM</name>
<feature type="non-terminal residue" evidence="1">
    <location>
        <position position="62"/>
    </location>
</feature>
<comment type="caution">
    <text evidence="1">The sequence shown here is derived from an EMBL/GenBank/DDBJ whole genome shotgun (WGS) entry which is preliminary data.</text>
</comment>
<proteinExistence type="predicted"/>
<accession>A0A9N9I7M0</accession>
<dbReference type="EMBL" id="CAJVPS010027250">
    <property type="protein sequence ID" value="CAG8723552.1"/>
    <property type="molecule type" value="Genomic_DNA"/>
</dbReference>
<dbReference type="AlphaFoldDB" id="A0A9N9I7M0"/>
<evidence type="ECO:0000313" key="2">
    <source>
        <dbReference type="Proteomes" id="UP000789508"/>
    </source>
</evidence>
<reference evidence="1" key="1">
    <citation type="submission" date="2021-06" db="EMBL/GenBank/DDBJ databases">
        <authorList>
            <person name="Kallberg Y."/>
            <person name="Tangrot J."/>
            <person name="Rosling A."/>
        </authorList>
    </citation>
    <scope>NUCLEOTIDE SEQUENCE</scope>
    <source>
        <strain evidence="1">FL130A</strain>
    </source>
</reference>